<dbReference type="AlphaFoldDB" id="A0A0F9PQ00"/>
<dbReference type="InterPro" id="IPR036249">
    <property type="entry name" value="Thioredoxin-like_sf"/>
</dbReference>
<dbReference type="InterPro" id="IPR008928">
    <property type="entry name" value="6-hairpin_glycosidase_sf"/>
</dbReference>
<dbReference type="InterPro" id="IPR012341">
    <property type="entry name" value="6hp_glycosidase-like_sf"/>
</dbReference>
<evidence type="ECO:0000313" key="2">
    <source>
        <dbReference type="EMBL" id="KKN03171.1"/>
    </source>
</evidence>
<evidence type="ECO:0000259" key="1">
    <source>
        <dbReference type="Pfam" id="PF03190"/>
    </source>
</evidence>
<dbReference type="Gene3D" id="1.50.10.20">
    <property type="match status" value="1"/>
</dbReference>
<dbReference type="Gene3D" id="3.40.30.10">
    <property type="entry name" value="Glutaredoxin"/>
    <property type="match status" value="1"/>
</dbReference>
<organism evidence="2">
    <name type="scientific">marine sediment metagenome</name>
    <dbReference type="NCBI Taxonomy" id="412755"/>
    <lineage>
        <taxon>unclassified sequences</taxon>
        <taxon>metagenomes</taxon>
        <taxon>ecological metagenomes</taxon>
    </lineage>
</organism>
<dbReference type="GO" id="GO:0005975">
    <property type="term" value="P:carbohydrate metabolic process"/>
    <property type="evidence" value="ECO:0007669"/>
    <property type="project" value="InterPro"/>
</dbReference>
<dbReference type="PANTHER" id="PTHR42899">
    <property type="entry name" value="SPERMATOGENESIS-ASSOCIATED PROTEIN 20"/>
    <property type="match status" value="1"/>
</dbReference>
<dbReference type="InterPro" id="IPR004879">
    <property type="entry name" value="Ssp411-like_TRX"/>
</dbReference>
<dbReference type="CDD" id="cd02955">
    <property type="entry name" value="SSP411"/>
    <property type="match status" value="1"/>
</dbReference>
<gene>
    <name evidence="2" type="ORF">LCGC14_1110330</name>
</gene>
<dbReference type="InterPro" id="IPR024705">
    <property type="entry name" value="Ssp411"/>
</dbReference>
<dbReference type="PANTHER" id="PTHR42899:SF1">
    <property type="entry name" value="SPERMATOGENESIS-ASSOCIATED PROTEIN 20"/>
    <property type="match status" value="1"/>
</dbReference>
<accession>A0A0F9PQ00</accession>
<reference evidence="2" key="1">
    <citation type="journal article" date="2015" name="Nature">
        <title>Complex archaea that bridge the gap between prokaryotes and eukaryotes.</title>
        <authorList>
            <person name="Spang A."/>
            <person name="Saw J.H."/>
            <person name="Jorgensen S.L."/>
            <person name="Zaremba-Niedzwiedzka K."/>
            <person name="Martijn J."/>
            <person name="Lind A.E."/>
            <person name="van Eijk R."/>
            <person name="Schleper C."/>
            <person name="Guy L."/>
            <person name="Ettema T.J."/>
        </authorList>
    </citation>
    <scope>NUCLEOTIDE SEQUENCE</scope>
</reference>
<dbReference type="EMBL" id="LAZR01005062">
    <property type="protein sequence ID" value="KKN03171.1"/>
    <property type="molecule type" value="Genomic_DNA"/>
</dbReference>
<dbReference type="SUPFAM" id="SSF48208">
    <property type="entry name" value="Six-hairpin glycosidases"/>
    <property type="match status" value="1"/>
</dbReference>
<proteinExistence type="predicted"/>
<feature type="domain" description="Spermatogenesis-associated protein 20-like TRX" evidence="1">
    <location>
        <begin position="9"/>
        <end position="170"/>
    </location>
</feature>
<dbReference type="Gene3D" id="1.50.10.10">
    <property type="match status" value="1"/>
</dbReference>
<sequence length="694" mass="80178">MSTGVSNSNKLTNEKSPYLLQHATNPVDWYPWGDEAFEKAKKEKKPIFLSIGYSTCHWCHVMAHESFEDQEVADLMNETFISIKVDREERPDIDKIYMKACQMMTGSGGWPLTILMTPDKKPFFAGTYFPKQTRFGRIGLIELIKRIRELWNNQRNELLNSANQVTSSLQNVVQESPGEKFNEKTLKKTYELLSRQFDKINGGFGSRPKFPTSQNLIFLLRYWKRTGDNKALQMVETTLQSMRRGGIYDHVGYGFHRYSTDSNWLVPHFEKMLYDQALIAIAFIEAFHATKKLKYKKTAQEILTYVLRDMLSPEGGFYSAEDADSEGKEGKFYVWTIKELSLILGETELNEVINIFNVNESGNYLDEASGKGTGTNILHLRKLGDENLQEKINQIRLKLFKDREKRVHPHKDDKILTDWNGLMITALTKAAVVFKEKKYLIAAKNAIDFILRNLRESNNRLLHRYKDGTSQIQGYLTDYTFIIWALIELYEATFEIEYLKTALELHKTQIEHFWDKNKGGFYFTADDSEELLMRQKEIYDGAIPSGNSIAMLNLIRLSYLTGNYKLEEKADLLSRVFADKIRENPLAYTQFMIAIDFAIGPTYSLVIAGNSNSEDTNKLIDTVLDEYIPNKVIIQRKTEQDSPEIDEFSNYVQYFDKLGGKATAYICIDKMCKPPTHTIAKIREYLNAKWKTST</sequence>
<comment type="caution">
    <text evidence="2">The sequence shown here is derived from an EMBL/GenBank/DDBJ whole genome shotgun (WGS) entry which is preliminary data.</text>
</comment>
<protein>
    <recommendedName>
        <fullName evidence="1">Spermatogenesis-associated protein 20-like TRX domain-containing protein</fullName>
    </recommendedName>
</protein>
<dbReference type="Pfam" id="PF03190">
    <property type="entry name" value="Thioredox_DsbH"/>
    <property type="match status" value="1"/>
</dbReference>
<name>A0A0F9PQ00_9ZZZZ</name>
<dbReference type="SUPFAM" id="SSF52833">
    <property type="entry name" value="Thioredoxin-like"/>
    <property type="match status" value="1"/>
</dbReference>
<dbReference type="PIRSF" id="PIRSF006402">
    <property type="entry name" value="UCP006402_thioredoxin"/>
    <property type="match status" value="1"/>
</dbReference>